<feature type="domain" description="MATH" evidence="9">
    <location>
        <begin position="79"/>
        <end position="210"/>
    </location>
</feature>
<dbReference type="Pfam" id="PF00443">
    <property type="entry name" value="UCH"/>
    <property type="match status" value="1"/>
</dbReference>
<comment type="catalytic activity">
    <reaction evidence="1">
        <text>Thiol-dependent hydrolysis of ester, thioester, amide, peptide and isopeptide bonds formed by the C-terminal Gly of ubiquitin (a 76-residue protein attached to proteins as an intracellular targeting signal).</text>
        <dbReference type="EC" id="3.4.19.12"/>
    </reaction>
</comment>
<keyword evidence="7" id="KW-0788">Thiol protease</keyword>
<dbReference type="InterPro" id="IPR038765">
    <property type="entry name" value="Papain-like_cys_pep_sf"/>
</dbReference>
<dbReference type="PROSITE" id="PS00972">
    <property type="entry name" value="USP_1"/>
    <property type="match status" value="1"/>
</dbReference>
<dbReference type="PANTHER" id="PTHR24006:SF644">
    <property type="entry name" value="UBIQUITIN CARBOXYL-TERMINAL HYDROLASE 7"/>
    <property type="match status" value="1"/>
</dbReference>
<dbReference type="STRING" id="329885.A0A4U0V0I4"/>
<dbReference type="PROSITE" id="PS50235">
    <property type="entry name" value="USP_3"/>
    <property type="match status" value="1"/>
</dbReference>
<dbReference type="GO" id="GO:0004843">
    <property type="term" value="F:cysteine-type deubiquitinase activity"/>
    <property type="evidence" value="ECO:0007669"/>
    <property type="project" value="UniProtKB-EC"/>
</dbReference>
<evidence type="ECO:0000256" key="2">
    <source>
        <dbReference type="ARBA" id="ARBA00009085"/>
    </source>
</evidence>
<dbReference type="InterPro" id="IPR002083">
    <property type="entry name" value="MATH/TRAF_dom"/>
</dbReference>
<dbReference type="InterPro" id="IPR028889">
    <property type="entry name" value="USP"/>
</dbReference>
<dbReference type="InterPro" id="IPR050164">
    <property type="entry name" value="Peptidase_C19"/>
</dbReference>
<dbReference type="OrthoDB" id="289038at2759"/>
<evidence type="ECO:0000256" key="6">
    <source>
        <dbReference type="ARBA" id="ARBA00022801"/>
    </source>
</evidence>
<dbReference type="PANTHER" id="PTHR24006">
    <property type="entry name" value="UBIQUITIN CARBOXYL-TERMINAL HYDROLASE"/>
    <property type="match status" value="1"/>
</dbReference>
<evidence type="ECO:0000313" key="11">
    <source>
        <dbReference type="EMBL" id="TKA41085.1"/>
    </source>
</evidence>
<feature type="region of interest" description="Disordered" evidence="8">
    <location>
        <begin position="1082"/>
        <end position="1109"/>
    </location>
</feature>
<dbReference type="InterPro" id="IPR029346">
    <property type="entry name" value="USP_C"/>
</dbReference>
<dbReference type="GO" id="GO:0016579">
    <property type="term" value="P:protein deubiquitination"/>
    <property type="evidence" value="ECO:0007669"/>
    <property type="project" value="InterPro"/>
</dbReference>
<proteinExistence type="inferred from homology"/>
<dbReference type="EMBL" id="NAJP01000029">
    <property type="protein sequence ID" value="TKA41085.1"/>
    <property type="molecule type" value="Genomic_DNA"/>
</dbReference>
<dbReference type="FunFam" id="3.90.70.10:FF:000044">
    <property type="entry name" value="Ubiquitin carboxyl-terminal hydrolase 13"/>
    <property type="match status" value="1"/>
</dbReference>
<dbReference type="SUPFAM" id="SSF49599">
    <property type="entry name" value="TRAF domain-like"/>
    <property type="match status" value="1"/>
</dbReference>
<dbReference type="EC" id="3.4.19.12" evidence="3"/>
<evidence type="ECO:0000256" key="3">
    <source>
        <dbReference type="ARBA" id="ARBA00012759"/>
    </source>
</evidence>
<dbReference type="InterPro" id="IPR001394">
    <property type="entry name" value="Peptidase_C19_UCH"/>
</dbReference>
<organism evidence="11 12">
    <name type="scientific">Friedmanniomyces endolithicus</name>
    <dbReference type="NCBI Taxonomy" id="329885"/>
    <lineage>
        <taxon>Eukaryota</taxon>
        <taxon>Fungi</taxon>
        <taxon>Dikarya</taxon>
        <taxon>Ascomycota</taxon>
        <taxon>Pezizomycotina</taxon>
        <taxon>Dothideomycetes</taxon>
        <taxon>Dothideomycetidae</taxon>
        <taxon>Mycosphaerellales</taxon>
        <taxon>Teratosphaeriaceae</taxon>
        <taxon>Friedmanniomyces</taxon>
    </lineage>
</organism>
<dbReference type="PROSITE" id="PS50144">
    <property type="entry name" value="MATH"/>
    <property type="match status" value="1"/>
</dbReference>
<dbReference type="SMART" id="SM00061">
    <property type="entry name" value="MATH"/>
    <property type="match status" value="1"/>
</dbReference>
<dbReference type="GO" id="GO:0031647">
    <property type="term" value="P:regulation of protein stability"/>
    <property type="evidence" value="ECO:0007669"/>
    <property type="project" value="TreeGrafter"/>
</dbReference>
<dbReference type="GO" id="GO:0005634">
    <property type="term" value="C:nucleus"/>
    <property type="evidence" value="ECO:0007669"/>
    <property type="project" value="TreeGrafter"/>
</dbReference>
<dbReference type="Pfam" id="PF14533">
    <property type="entry name" value="USP7_C2"/>
    <property type="match status" value="1"/>
</dbReference>
<dbReference type="Pfam" id="PF12436">
    <property type="entry name" value="USP7_ICP0_bdg"/>
    <property type="match status" value="1"/>
</dbReference>
<feature type="compositionally biased region" description="Acidic residues" evidence="8">
    <location>
        <begin position="1095"/>
        <end position="1107"/>
    </location>
</feature>
<dbReference type="Proteomes" id="UP000310066">
    <property type="component" value="Unassembled WGS sequence"/>
</dbReference>
<sequence>MDQLGSDVLMDADYDEKQLTPTDDDNDNVAIITPDDGDSMIDDTDADVTTEPALPLATDHDAIRDRFMPPYDEYETEAEAVFTWDITNWRSLPKRTNGPVFHCAGHPWRILFFPFGNAASEAVSFYLEQGYGDEKPPEDWYACAQFMLVLHNPNDPQMYIHHEASHRFTAEEGDWGFTRFAEKNRIFAAKYDGFDRPLVEGDMARVTAYVRVLKDPTGVLWHNFVNYDSKKETGMVGLRNQGATCYLNSLLQSLYLTGAFRKAVYQIPTSTEEERASSNSAYALQRLFYRLQADPLAVSTQELTHSFGWESRQIFEQQDVQELSRILMEKLEARMKGTAAENALPNMFVGKMKTYLRCINVDYESSRIEDFWDLQLNVSGCKSLDDSFKNYVEVETLEGENKYMAEGYGLQDARKGVIFESFPQVLHLQLKRFEYDFQRDAMMKVNDRYEFPEIWDASPYLDDTADKSEPYIYHLHGVLVHSGDLNAGHYYSFLKPEKNGEFYRFDDDRVTRAAKREAIDDNFGGDYATNGLNGLQKGQNPYTRQWSTKRSNNAYMLVYVRESRLDQILPPENEMQAPRHLPTKLAEERTAAEKRKKDRDEAHLYMNVQVATEASFKAFQGVDLIPWGADNEETEPAAPKTYRLLRSWTVSDFSDFLTKQYGLERDLIRPWIMVNRQNGTVRPDHPLLWDNMTLQEAADKFSTRTGGFRVFVEETTRNAEGAPVWPSEEVSVPSSPVVNGTAQQQHIPIIIFLKYFDVDKQVLSGVGHIYMNPSEKAQDLAPHILQLMGWEAGVSLELYEEIKQTYIERMKPKNTLVASEIQDGDIVCFQRHLGEAEIAAIRHSKPTACLDAPAFYDYLINRIFVSFTPKFAPPQQNFEVRKEGDEKFTVALSKKDNYDTLAHKAAEQLSLVTTASIDPSHLRFTTANAQTGKPRTLVKRQAGTTVSTILFGTSGNYGGGGYSYNSSATAQAPDHLFYEVLEMTLTDLEQRKAIRIIWLSDGINKETAYEMAMPKQSLFSDVLAALQKRAGLPDEVVQHVRFYEAHGNKVYKVLPLTHSVVALNEYMTVYAERIPAEEEAEVEAGRQGTMHDAEGEVGSDIEVEEEDARSRRSKSRLVHCFHFEKEPSKPHGVPFLFLLKEGEVFTDTRERLSKRTGIKGKNLEKVRFAVVKGGQGFAGRPVWVGDDDVLASMLGPDDHLGLEHPNRQRGNWARYESLNIR</sequence>
<dbReference type="CDD" id="cd02659">
    <property type="entry name" value="peptidase_C19C"/>
    <property type="match status" value="1"/>
</dbReference>
<dbReference type="FunFam" id="2.60.210.10:FF:000011">
    <property type="entry name" value="Ubiquitin carboxyl-terminal hydrolase 7"/>
    <property type="match status" value="1"/>
</dbReference>
<feature type="region of interest" description="Disordered" evidence="8">
    <location>
        <begin position="1"/>
        <end position="29"/>
    </location>
</feature>
<dbReference type="GO" id="GO:0006508">
    <property type="term" value="P:proteolysis"/>
    <property type="evidence" value="ECO:0007669"/>
    <property type="project" value="UniProtKB-KW"/>
</dbReference>
<evidence type="ECO:0000256" key="5">
    <source>
        <dbReference type="ARBA" id="ARBA00022786"/>
    </source>
</evidence>
<comment type="caution">
    <text evidence="11">The sequence shown here is derived from an EMBL/GenBank/DDBJ whole genome shotgun (WGS) entry which is preliminary data.</text>
</comment>
<dbReference type="Pfam" id="PF22486">
    <property type="entry name" value="MATH_2"/>
    <property type="match status" value="1"/>
</dbReference>
<keyword evidence="6" id="KW-0378">Hydrolase</keyword>
<comment type="similarity">
    <text evidence="2">Belongs to the peptidase C19 family.</text>
</comment>
<keyword evidence="5" id="KW-0833">Ubl conjugation pathway</keyword>
<gene>
    <name evidence="11" type="ORF">B0A54_07606</name>
</gene>
<evidence type="ECO:0000256" key="4">
    <source>
        <dbReference type="ARBA" id="ARBA00022670"/>
    </source>
</evidence>
<dbReference type="Gene3D" id="2.60.210.10">
    <property type="entry name" value="Apoptosis, Tumor Necrosis Factor Receptor Associated Protein 2, Chain A"/>
    <property type="match status" value="1"/>
</dbReference>
<evidence type="ECO:0000256" key="1">
    <source>
        <dbReference type="ARBA" id="ARBA00000707"/>
    </source>
</evidence>
<evidence type="ECO:0000313" key="12">
    <source>
        <dbReference type="Proteomes" id="UP000310066"/>
    </source>
</evidence>
<reference evidence="11 12" key="1">
    <citation type="submission" date="2017-03" db="EMBL/GenBank/DDBJ databases">
        <title>Genomes of endolithic fungi from Antarctica.</title>
        <authorList>
            <person name="Coleine C."/>
            <person name="Masonjones S."/>
            <person name="Stajich J.E."/>
        </authorList>
    </citation>
    <scope>NUCLEOTIDE SEQUENCE [LARGE SCALE GENOMIC DNA]</scope>
    <source>
        <strain evidence="11 12">CCFEE 5311</strain>
    </source>
</reference>
<evidence type="ECO:0000259" key="9">
    <source>
        <dbReference type="PROSITE" id="PS50144"/>
    </source>
</evidence>
<dbReference type="InterPro" id="IPR018200">
    <property type="entry name" value="USP_CS"/>
</dbReference>
<dbReference type="InterPro" id="IPR024729">
    <property type="entry name" value="USP7_ICP0-binding_dom"/>
</dbReference>
<accession>A0A4U0V0I4</accession>
<dbReference type="PROSITE" id="PS00973">
    <property type="entry name" value="USP_2"/>
    <property type="match status" value="1"/>
</dbReference>
<evidence type="ECO:0000256" key="8">
    <source>
        <dbReference type="SAM" id="MobiDB-lite"/>
    </source>
</evidence>
<evidence type="ECO:0000259" key="10">
    <source>
        <dbReference type="PROSITE" id="PS50235"/>
    </source>
</evidence>
<feature type="domain" description="USP" evidence="10">
    <location>
        <begin position="236"/>
        <end position="562"/>
    </location>
</feature>
<dbReference type="Gene3D" id="3.90.70.10">
    <property type="entry name" value="Cysteine proteinases"/>
    <property type="match status" value="1"/>
</dbReference>
<dbReference type="AlphaFoldDB" id="A0A4U0V0I4"/>
<evidence type="ECO:0000256" key="7">
    <source>
        <dbReference type="ARBA" id="ARBA00022807"/>
    </source>
</evidence>
<dbReference type="Gene3D" id="3.10.20.90">
    <property type="entry name" value="Phosphatidylinositol 3-kinase Catalytic Subunit, Chain A, domain 1"/>
    <property type="match status" value="2"/>
</dbReference>
<dbReference type="GO" id="GO:0005829">
    <property type="term" value="C:cytosol"/>
    <property type="evidence" value="ECO:0007669"/>
    <property type="project" value="TreeGrafter"/>
</dbReference>
<dbReference type="SUPFAM" id="SSF54001">
    <property type="entry name" value="Cysteine proteinases"/>
    <property type="match status" value="1"/>
</dbReference>
<protein>
    <recommendedName>
        <fullName evidence="3">ubiquitinyl hydrolase 1</fullName>
        <ecNumber evidence="3">3.4.19.12</ecNumber>
    </recommendedName>
</protein>
<keyword evidence="4" id="KW-0645">Protease</keyword>
<name>A0A4U0V0I4_9PEZI</name>
<dbReference type="InterPro" id="IPR008974">
    <property type="entry name" value="TRAF-like"/>
</dbReference>